<proteinExistence type="predicted"/>
<reference evidence="1" key="1">
    <citation type="journal article" date="2008" name="ISME J.">
        <title>Genomic patterns of recombination, clonal divergence and environment in marine microbial populations.</title>
        <authorList>
            <person name="Konstantinidis K.T."/>
            <person name="Delong E.F."/>
        </authorList>
    </citation>
    <scope>NUCLEOTIDE SEQUENCE</scope>
</reference>
<dbReference type="InterPro" id="IPR036188">
    <property type="entry name" value="FAD/NAD-bd_sf"/>
</dbReference>
<accession>B3TC34</accession>
<dbReference type="PANTHER" id="PTHR10668">
    <property type="entry name" value="PHYTOENE DEHYDROGENASE"/>
    <property type="match status" value="1"/>
</dbReference>
<dbReference type="AlphaFoldDB" id="B3TC34"/>
<organism evidence="1">
    <name type="scientific">uncultured marine microorganism HF4000_APKG10H11</name>
    <dbReference type="NCBI Taxonomy" id="455559"/>
    <lineage>
        <taxon>unclassified sequences</taxon>
        <taxon>environmental samples</taxon>
    </lineage>
</organism>
<protein>
    <submittedName>
        <fullName evidence="1">Putative Pyridine nucleotide-disulphide oxidoreductase</fullName>
    </submittedName>
</protein>
<sequence length="503" mass="56394">MSIYDVVIIGGGHNGLVASAYLSKAGLKTLVVERRGINGGMAATENIFPGYKINTGAIVVGRLRPGLEEDLQLKSFGLKFMRWDPISFTPLPDGRHFFMYRDITKTCEQIAKFSKKDSIQYPKFVKFISEFANDIESLVWSPARSLTEIIERLETVDRGDLARLLTTSTKDILDEYFESDEIKGTLSWHTTDSTNAGPMSAGSAWELGAHFVIWKDFRIAVGGIGSVSDAISKSAVNLGAEIRNNLQVTKIIVDNGQVKGIKTSSGKIINSKCVVSNLDPKSTFLYLIERDDLPENIFNQVNRIKCHGVGTKIICLLDKLPNFKSISDKKSLDHYRLFNIMPSLDYVEKAWDAAKYGKLPDKPMIQGYIPTITDSSLAPPNKHILEAWTQYTPYNLKEDTWDNMREVHYENFLRTMSEYTTNMREVISDKMILTPKDFEKRFFVTEGQANQIDMGINQRLTWSDNRTDIKGLYLCGATCTPAGVNGAPGYNAAEAVISDWKNL</sequence>
<dbReference type="SUPFAM" id="SSF51905">
    <property type="entry name" value="FAD/NAD(P)-binding domain"/>
    <property type="match status" value="1"/>
</dbReference>
<name>B3TC34_9ZZZZ</name>
<dbReference type="EMBL" id="EU016667">
    <property type="protein sequence ID" value="ABZ10143.1"/>
    <property type="molecule type" value="Genomic_DNA"/>
</dbReference>
<dbReference type="Pfam" id="PF13450">
    <property type="entry name" value="NAD_binding_8"/>
    <property type="match status" value="1"/>
</dbReference>
<dbReference type="PANTHER" id="PTHR10668:SF103">
    <property type="entry name" value="PYRIDINE NUCLEOTIDE-DISULFIDE OXIDOREDUCTASE DOMAIN-CONTAINING PROTEIN 2"/>
    <property type="match status" value="1"/>
</dbReference>
<evidence type="ECO:0000313" key="1">
    <source>
        <dbReference type="EMBL" id="ABZ10143.1"/>
    </source>
</evidence>
<gene>
    <name evidence="1" type="ORF">ALOHA_HF4000APKG10H11ctg1g3</name>
</gene>
<dbReference type="Gene3D" id="3.50.50.60">
    <property type="entry name" value="FAD/NAD(P)-binding domain"/>
    <property type="match status" value="2"/>
</dbReference>